<keyword evidence="3 7" id="KW-0812">Transmembrane</keyword>
<name>A0A2G1UMF5_9GAMM</name>
<dbReference type="AlphaFoldDB" id="A0A2G1UMF5"/>
<dbReference type="Pfam" id="PF00209">
    <property type="entry name" value="SNF"/>
    <property type="match status" value="2"/>
</dbReference>
<protein>
    <submittedName>
        <fullName evidence="8">Sodium-dependent transporter</fullName>
    </submittedName>
</protein>
<dbReference type="GO" id="GO:0016020">
    <property type="term" value="C:membrane"/>
    <property type="evidence" value="ECO:0007669"/>
    <property type="project" value="UniProtKB-SubCell"/>
</dbReference>
<feature type="compositionally biased region" description="Basic and acidic residues" evidence="6">
    <location>
        <begin position="508"/>
        <end position="523"/>
    </location>
</feature>
<comment type="subcellular location">
    <subcellularLocation>
        <location evidence="1">Membrane</location>
        <topology evidence="1">Multi-pass membrane protein</topology>
    </subcellularLocation>
</comment>
<feature type="transmembrane region" description="Helical" evidence="7">
    <location>
        <begin position="45"/>
        <end position="64"/>
    </location>
</feature>
<dbReference type="PRINTS" id="PR00176">
    <property type="entry name" value="NANEUSMPORT"/>
</dbReference>
<evidence type="ECO:0000256" key="4">
    <source>
        <dbReference type="ARBA" id="ARBA00022989"/>
    </source>
</evidence>
<dbReference type="SUPFAM" id="SSF161070">
    <property type="entry name" value="SNF-like"/>
    <property type="match status" value="1"/>
</dbReference>
<comment type="caution">
    <text evidence="8">The sequence shown here is derived from an EMBL/GenBank/DDBJ whole genome shotgun (WGS) entry which is preliminary data.</text>
</comment>
<keyword evidence="4 7" id="KW-1133">Transmembrane helix</keyword>
<evidence type="ECO:0000256" key="6">
    <source>
        <dbReference type="SAM" id="MobiDB-lite"/>
    </source>
</evidence>
<evidence type="ECO:0000256" key="1">
    <source>
        <dbReference type="ARBA" id="ARBA00004141"/>
    </source>
</evidence>
<feature type="transmembrane region" description="Helical" evidence="7">
    <location>
        <begin position="389"/>
        <end position="413"/>
    </location>
</feature>
<feature type="transmembrane region" description="Helical" evidence="7">
    <location>
        <begin position="261"/>
        <end position="284"/>
    </location>
</feature>
<evidence type="ECO:0000256" key="5">
    <source>
        <dbReference type="ARBA" id="ARBA00023136"/>
    </source>
</evidence>
<dbReference type="NCBIfam" id="NF037979">
    <property type="entry name" value="Na_transp"/>
    <property type="match status" value="1"/>
</dbReference>
<keyword evidence="2" id="KW-0813">Transport</keyword>
<proteinExistence type="predicted"/>
<dbReference type="InterPro" id="IPR047218">
    <property type="entry name" value="YocR/YhdH-like"/>
</dbReference>
<evidence type="ECO:0000256" key="3">
    <source>
        <dbReference type="ARBA" id="ARBA00022692"/>
    </source>
</evidence>
<evidence type="ECO:0000313" key="8">
    <source>
        <dbReference type="EMBL" id="PHQ15643.1"/>
    </source>
</evidence>
<dbReference type="RefSeq" id="WP_099613749.1">
    <property type="nucleotide sequence ID" value="NZ_KZ319369.1"/>
</dbReference>
<dbReference type="EMBL" id="NTFH01000005">
    <property type="protein sequence ID" value="PHQ15643.1"/>
    <property type="molecule type" value="Genomic_DNA"/>
</dbReference>
<feature type="transmembrane region" description="Helical" evidence="7">
    <location>
        <begin position="100"/>
        <end position="125"/>
    </location>
</feature>
<feature type="transmembrane region" description="Helical" evidence="7">
    <location>
        <begin position="433"/>
        <end position="456"/>
    </location>
</feature>
<feature type="transmembrane region" description="Helical" evidence="7">
    <location>
        <begin position="18"/>
        <end position="39"/>
    </location>
</feature>
<feature type="transmembrane region" description="Helical" evidence="7">
    <location>
        <begin position="156"/>
        <end position="176"/>
    </location>
</feature>
<gene>
    <name evidence="8" type="ORF">CLH61_05660</name>
</gene>
<dbReference type="PROSITE" id="PS50267">
    <property type="entry name" value="NA_NEUROTRAN_SYMP_3"/>
    <property type="match status" value="1"/>
</dbReference>
<accession>A0A2G1UMF5</accession>
<dbReference type="PANTHER" id="PTHR42948">
    <property type="entry name" value="TRANSPORTER"/>
    <property type="match status" value="1"/>
</dbReference>
<feature type="region of interest" description="Disordered" evidence="6">
    <location>
        <begin position="488"/>
        <end position="535"/>
    </location>
</feature>
<sequence length="535" mass="58403">MPTPYETAIGSWTRRSTFFWAATGATVGLSNLWQFPYLARSHGGGAFILIYLACLLLVTLPLMLTETAIGRHSRHGIVLAMDGLIRSARQPRWWMWAGRLSILSAFLVLSFTVVIGAICLAYVFYGALGRFSPGDELGAAALLNDLVANPSDYREFMAWHGFFIVLVLWVSVQGVVGGLERALRVVVPGFLVLLLALLLFSARHGDVPAALQHMLSFRTDDVTWASLRAALFHAFFTLGLGMGVWAIFGSYMPAIAPLKRSVVAVVLMDTLIAVMAGLVLYALVLPHAPASGEQGFALLFLALPVSLAELPGSQFVTAALFLFVVLVAWTTSLALLEPVVGWFREWTGAPRGWSVFIIGSFTWFVGLGSMFSFNIWSDRVLLGGTLFRWLEIIASGLLIPVVSILLAVFVGWILTRSLAFRLIGKAPGLLARIWYWVLRVVLPLVVAMIGVSYSYASLRNLCDNGSSGVWCQPVEVTMPGLREPFNASGEAAETRKGGPGIDTPGPLDQRRPPRRPAPDREENAPNPEQMLYHSA</sequence>
<evidence type="ECO:0000256" key="7">
    <source>
        <dbReference type="SAM" id="Phobius"/>
    </source>
</evidence>
<feature type="transmembrane region" description="Helical" evidence="7">
    <location>
        <begin position="222"/>
        <end position="249"/>
    </location>
</feature>
<keyword evidence="5 7" id="KW-0472">Membrane</keyword>
<keyword evidence="9" id="KW-1185">Reference proteome</keyword>
<evidence type="ECO:0000313" key="9">
    <source>
        <dbReference type="Proteomes" id="UP000231409"/>
    </source>
</evidence>
<reference evidence="8 9" key="1">
    <citation type="submission" date="2017-09" db="EMBL/GenBank/DDBJ databases">
        <title>The draft genome sequences of Marinobacter sp. PWS21.</title>
        <authorList>
            <person name="Cao J."/>
        </authorList>
    </citation>
    <scope>NUCLEOTIDE SEQUENCE [LARGE SCALE GENOMIC DNA]</scope>
    <source>
        <strain evidence="8 9">PWS21</strain>
    </source>
</reference>
<feature type="transmembrane region" description="Helical" evidence="7">
    <location>
        <begin position="183"/>
        <end position="202"/>
    </location>
</feature>
<organism evidence="8 9">
    <name type="scientific">Marinobacter profundi</name>
    <dbReference type="NCBI Taxonomy" id="2666256"/>
    <lineage>
        <taxon>Bacteria</taxon>
        <taxon>Pseudomonadati</taxon>
        <taxon>Pseudomonadota</taxon>
        <taxon>Gammaproteobacteria</taxon>
        <taxon>Pseudomonadales</taxon>
        <taxon>Marinobacteraceae</taxon>
        <taxon>Marinobacter</taxon>
    </lineage>
</organism>
<dbReference type="Proteomes" id="UP000231409">
    <property type="component" value="Unassembled WGS sequence"/>
</dbReference>
<dbReference type="InterPro" id="IPR037272">
    <property type="entry name" value="SNS_sf"/>
</dbReference>
<feature type="transmembrane region" description="Helical" evidence="7">
    <location>
        <begin position="315"/>
        <end position="336"/>
    </location>
</feature>
<dbReference type="InterPro" id="IPR000175">
    <property type="entry name" value="Na/ntran_symport"/>
</dbReference>
<evidence type="ECO:0000256" key="2">
    <source>
        <dbReference type="ARBA" id="ARBA00022448"/>
    </source>
</evidence>
<feature type="transmembrane region" description="Helical" evidence="7">
    <location>
        <begin position="356"/>
        <end position="377"/>
    </location>
</feature>
<dbReference type="CDD" id="cd10336">
    <property type="entry name" value="SLC6sbd_Tyt1-Like"/>
    <property type="match status" value="1"/>
</dbReference>
<dbReference type="PANTHER" id="PTHR42948:SF1">
    <property type="entry name" value="TRANSPORTER"/>
    <property type="match status" value="1"/>
</dbReference>